<name>A0A9K3E9D4_HELAN</name>
<gene>
    <name evidence="1" type="ORF">HanXRQr2_Chr14g0650391</name>
</gene>
<reference evidence="1" key="2">
    <citation type="submission" date="2020-06" db="EMBL/GenBank/DDBJ databases">
        <title>Helianthus annuus Genome sequencing and assembly Release 2.</title>
        <authorList>
            <person name="Gouzy J."/>
            <person name="Langlade N."/>
            <person name="Munos S."/>
        </authorList>
    </citation>
    <scope>NUCLEOTIDE SEQUENCE</scope>
    <source>
        <tissue evidence="1">Leaves</tissue>
    </source>
</reference>
<dbReference type="AlphaFoldDB" id="A0A9K3E9D4"/>
<keyword evidence="2" id="KW-1185">Reference proteome</keyword>
<evidence type="ECO:0000313" key="1">
    <source>
        <dbReference type="EMBL" id="KAF5769620.1"/>
    </source>
</evidence>
<sequence>MYFVISRFFNNENNIYLHDQTQKLNFMLDLHQTPCGSANHVQIHRYPYGHNNQRFCI</sequence>
<organism evidence="1 2">
    <name type="scientific">Helianthus annuus</name>
    <name type="common">Common sunflower</name>
    <dbReference type="NCBI Taxonomy" id="4232"/>
    <lineage>
        <taxon>Eukaryota</taxon>
        <taxon>Viridiplantae</taxon>
        <taxon>Streptophyta</taxon>
        <taxon>Embryophyta</taxon>
        <taxon>Tracheophyta</taxon>
        <taxon>Spermatophyta</taxon>
        <taxon>Magnoliopsida</taxon>
        <taxon>eudicotyledons</taxon>
        <taxon>Gunneridae</taxon>
        <taxon>Pentapetalae</taxon>
        <taxon>asterids</taxon>
        <taxon>campanulids</taxon>
        <taxon>Asterales</taxon>
        <taxon>Asteraceae</taxon>
        <taxon>Asteroideae</taxon>
        <taxon>Heliantheae alliance</taxon>
        <taxon>Heliantheae</taxon>
        <taxon>Helianthus</taxon>
    </lineage>
</organism>
<protein>
    <submittedName>
        <fullName evidence="1">Uncharacterized protein</fullName>
    </submittedName>
</protein>
<comment type="caution">
    <text evidence="1">The sequence shown here is derived from an EMBL/GenBank/DDBJ whole genome shotgun (WGS) entry which is preliminary data.</text>
</comment>
<reference evidence="1" key="1">
    <citation type="journal article" date="2017" name="Nature">
        <title>The sunflower genome provides insights into oil metabolism, flowering and Asterid evolution.</title>
        <authorList>
            <person name="Badouin H."/>
            <person name="Gouzy J."/>
            <person name="Grassa C.J."/>
            <person name="Murat F."/>
            <person name="Staton S.E."/>
            <person name="Cottret L."/>
            <person name="Lelandais-Briere C."/>
            <person name="Owens G.L."/>
            <person name="Carrere S."/>
            <person name="Mayjonade B."/>
            <person name="Legrand L."/>
            <person name="Gill N."/>
            <person name="Kane N.C."/>
            <person name="Bowers J.E."/>
            <person name="Hubner S."/>
            <person name="Bellec A."/>
            <person name="Berard A."/>
            <person name="Berges H."/>
            <person name="Blanchet N."/>
            <person name="Boniface M.C."/>
            <person name="Brunel D."/>
            <person name="Catrice O."/>
            <person name="Chaidir N."/>
            <person name="Claudel C."/>
            <person name="Donnadieu C."/>
            <person name="Faraut T."/>
            <person name="Fievet G."/>
            <person name="Helmstetter N."/>
            <person name="King M."/>
            <person name="Knapp S.J."/>
            <person name="Lai Z."/>
            <person name="Le Paslier M.C."/>
            <person name="Lippi Y."/>
            <person name="Lorenzon L."/>
            <person name="Mandel J.R."/>
            <person name="Marage G."/>
            <person name="Marchand G."/>
            <person name="Marquand E."/>
            <person name="Bret-Mestries E."/>
            <person name="Morien E."/>
            <person name="Nambeesan S."/>
            <person name="Nguyen T."/>
            <person name="Pegot-Espagnet P."/>
            <person name="Pouilly N."/>
            <person name="Raftis F."/>
            <person name="Sallet E."/>
            <person name="Schiex T."/>
            <person name="Thomas J."/>
            <person name="Vandecasteele C."/>
            <person name="Vares D."/>
            <person name="Vear F."/>
            <person name="Vautrin S."/>
            <person name="Crespi M."/>
            <person name="Mangin B."/>
            <person name="Burke J.M."/>
            <person name="Salse J."/>
            <person name="Munos S."/>
            <person name="Vincourt P."/>
            <person name="Rieseberg L.H."/>
            <person name="Langlade N.B."/>
        </authorList>
    </citation>
    <scope>NUCLEOTIDE SEQUENCE</scope>
    <source>
        <tissue evidence="1">Leaves</tissue>
    </source>
</reference>
<dbReference type="Gramene" id="mRNA:HanXRQr2_Chr14g0650391">
    <property type="protein sequence ID" value="mRNA:HanXRQr2_Chr14g0650391"/>
    <property type="gene ID" value="HanXRQr2_Chr14g0650391"/>
</dbReference>
<dbReference type="EMBL" id="MNCJ02000329">
    <property type="protein sequence ID" value="KAF5769620.1"/>
    <property type="molecule type" value="Genomic_DNA"/>
</dbReference>
<dbReference type="Proteomes" id="UP000215914">
    <property type="component" value="Unassembled WGS sequence"/>
</dbReference>
<proteinExistence type="predicted"/>
<accession>A0A9K3E9D4</accession>
<evidence type="ECO:0000313" key="2">
    <source>
        <dbReference type="Proteomes" id="UP000215914"/>
    </source>
</evidence>